<protein>
    <submittedName>
        <fullName evidence="2 3">Uncharacterized protein</fullName>
    </submittedName>
</protein>
<feature type="transmembrane region" description="Helical" evidence="1">
    <location>
        <begin position="32"/>
        <end position="53"/>
    </location>
</feature>
<dbReference type="EnsemblMetazoa" id="ISCW010391-RA">
    <property type="protein sequence ID" value="ISCW010391-PA"/>
    <property type="gene ID" value="ISCW010391"/>
</dbReference>
<reference evidence="2 4" key="1">
    <citation type="submission" date="2008-03" db="EMBL/GenBank/DDBJ databases">
        <title>Annotation of Ixodes scapularis.</title>
        <authorList>
            <consortium name="Ixodes scapularis Genome Project Consortium"/>
            <person name="Caler E."/>
            <person name="Hannick L.I."/>
            <person name="Bidwell S."/>
            <person name="Joardar V."/>
            <person name="Thiagarajan M."/>
            <person name="Amedeo P."/>
            <person name="Galinsky K.J."/>
            <person name="Schobel S."/>
            <person name="Inman J."/>
            <person name="Hostetler J."/>
            <person name="Miller J."/>
            <person name="Hammond M."/>
            <person name="Megy K."/>
            <person name="Lawson D."/>
            <person name="Kodira C."/>
            <person name="Sutton G."/>
            <person name="Meyer J."/>
            <person name="Hill C.A."/>
            <person name="Birren B."/>
            <person name="Nene V."/>
            <person name="Collins F."/>
            <person name="Alarcon-Chaidez F."/>
            <person name="Wikel S."/>
            <person name="Strausberg R."/>
        </authorList>
    </citation>
    <scope>NUCLEOTIDE SEQUENCE [LARGE SCALE GENOMIC DNA]</scope>
    <source>
        <strain evidence="4">Wikel</strain>
        <strain evidence="2">Wikel colony</strain>
    </source>
</reference>
<keyword evidence="4" id="KW-1185">Reference proteome</keyword>
<gene>
    <name evidence="2" type="ORF">IscW_ISCW010391</name>
</gene>
<reference evidence="3" key="2">
    <citation type="submission" date="2020-05" db="UniProtKB">
        <authorList>
            <consortium name="EnsemblMetazoa"/>
        </authorList>
    </citation>
    <scope>IDENTIFICATION</scope>
    <source>
        <strain evidence="3">wikel</strain>
    </source>
</reference>
<organism>
    <name type="scientific">Ixodes scapularis</name>
    <name type="common">Black-legged tick</name>
    <name type="synonym">Deer tick</name>
    <dbReference type="NCBI Taxonomy" id="6945"/>
    <lineage>
        <taxon>Eukaryota</taxon>
        <taxon>Metazoa</taxon>
        <taxon>Ecdysozoa</taxon>
        <taxon>Arthropoda</taxon>
        <taxon>Chelicerata</taxon>
        <taxon>Arachnida</taxon>
        <taxon>Acari</taxon>
        <taxon>Parasitiformes</taxon>
        <taxon>Ixodida</taxon>
        <taxon>Ixodoidea</taxon>
        <taxon>Ixodidae</taxon>
        <taxon>Ixodinae</taxon>
        <taxon>Ixodes</taxon>
    </lineage>
</organism>
<dbReference type="InterPro" id="IPR036259">
    <property type="entry name" value="MFS_trans_sf"/>
</dbReference>
<evidence type="ECO:0000313" key="2">
    <source>
        <dbReference type="EMBL" id="EEC14076.1"/>
    </source>
</evidence>
<dbReference type="EMBL" id="DS861297">
    <property type="protein sequence ID" value="EEC14076.1"/>
    <property type="molecule type" value="Genomic_DNA"/>
</dbReference>
<name>B7Q5F4_IXOSC</name>
<dbReference type="AlphaFoldDB" id="B7Q5F4"/>
<evidence type="ECO:0000256" key="1">
    <source>
        <dbReference type="SAM" id="Phobius"/>
    </source>
</evidence>
<evidence type="ECO:0000313" key="4">
    <source>
        <dbReference type="Proteomes" id="UP000001555"/>
    </source>
</evidence>
<dbReference type="PaxDb" id="6945-B7Q5F4"/>
<evidence type="ECO:0000313" key="3">
    <source>
        <dbReference type="EnsemblMetazoa" id="ISCW010391-PA"/>
    </source>
</evidence>
<feature type="transmembrane region" description="Helical" evidence="1">
    <location>
        <begin position="157"/>
        <end position="175"/>
    </location>
</feature>
<feature type="transmembrane region" description="Helical" evidence="1">
    <location>
        <begin position="94"/>
        <end position="112"/>
    </location>
</feature>
<dbReference type="SUPFAM" id="SSF103473">
    <property type="entry name" value="MFS general substrate transporter"/>
    <property type="match status" value="1"/>
</dbReference>
<dbReference type="VEuPathDB" id="VectorBase:ISCI010391"/>
<keyword evidence="1" id="KW-0812">Transmembrane</keyword>
<dbReference type="Proteomes" id="UP000001555">
    <property type="component" value="Unassembled WGS sequence"/>
</dbReference>
<dbReference type="EMBL" id="ABJB010955072">
    <property type="status" value="NOT_ANNOTATED_CDS"/>
    <property type="molecule type" value="Genomic_DNA"/>
</dbReference>
<sequence>MLVATVLGACGTTLLRLMLSLADSPVLMHVLAVLPQGLAGGRVLALASCYYAITKNTDIRLLRALRFYLLDVASLIGKAVGWLLGWFIHKFLGYKVTLCAALIVQALTLVLVGKDTSPAGTTTSDNAVAKIRTLFSADNARQAMKVFDRDRHKDIKGTLQILFVLMAILSVMNYGPRLSLQIIRKTLQGTR</sequence>
<dbReference type="HOGENOM" id="CLU_1422956_0_0_1"/>
<dbReference type="EMBL" id="ABJB010474595">
    <property type="status" value="NOT_ANNOTATED_CDS"/>
    <property type="molecule type" value="Genomic_DNA"/>
</dbReference>
<accession>B7Q5F4</accession>
<keyword evidence="1" id="KW-1133">Transmembrane helix</keyword>
<dbReference type="EMBL" id="ABJB010082574">
    <property type="status" value="NOT_ANNOTATED_CDS"/>
    <property type="molecule type" value="Genomic_DNA"/>
</dbReference>
<feature type="transmembrane region" description="Helical" evidence="1">
    <location>
        <begin position="65"/>
        <end position="88"/>
    </location>
</feature>
<proteinExistence type="predicted"/>
<dbReference type="EMBL" id="ABJB010611574">
    <property type="status" value="NOT_ANNOTATED_CDS"/>
    <property type="molecule type" value="Genomic_DNA"/>
</dbReference>
<dbReference type="VEuPathDB" id="VectorBase:ISCW010391"/>
<keyword evidence="1" id="KW-0472">Membrane</keyword>
<dbReference type="InParanoid" id="B7Q5F4"/>